<name>A0A2V0NX39_9CHLO</name>
<organism evidence="1 2">
    <name type="scientific">Raphidocelis subcapitata</name>
    <dbReference type="NCBI Taxonomy" id="307507"/>
    <lineage>
        <taxon>Eukaryota</taxon>
        <taxon>Viridiplantae</taxon>
        <taxon>Chlorophyta</taxon>
        <taxon>core chlorophytes</taxon>
        <taxon>Chlorophyceae</taxon>
        <taxon>CS clade</taxon>
        <taxon>Sphaeropleales</taxon>
        <taxon>Selenastraceae</taxon>
        <taxon>Raphidocelis</taxon>
    </lineage>
</organism>
<dbReference type="EMBL" id="BDRX01000030">
    <property type="protein sequence ID" value="GBF92208.1"/>
    <property type="molecule type" value="Genomic_DNA"/>
</dbReference>
<protein>
    <recommendedName>
        <fullName evidence="3">O-methyltransferase</fullName>
    </recommendedName>
</protein>
<dbReference type="SUPFAM" id="SSF53335">
    <property type="entry name" value="S-adenosyl-L-methionine-dependent methyltransferases"/>
    <property type="match status" value="1"/>
</dbReference>
<dbReference type="Proteomes" id="UP000247498">
    <property type="component" value="Unassembled WGS sequence"/>
</dbReference>
<evidence type="ECO:0008006" key="3">
    <source>
        <dbReference type="Google" id="ProtNLM"/>
    </source>
</evidence>
<dbReference type="Gene3D" id="3.40.50.150">
    <property type="entry name" value="Vaccinia Virus protein VP39"/>
    <property type="match status" value="1"/>
</dbReference>
<dbReference type="PANTHER" id="PTHR37909">
    <property type="entry name" value="S-ADENOSYL-L-METHIONINE-DEPENDENT METHYLTRANSFERASES SUPERFAMILY PROTEIN"/>
    <property type="match status" value="1"/>
</dbReference>
<dbReference type="InParanoid" id="A0A2V0NX39"/>
<dbReference type="AlphaFoldDB" id="A0A2V0NX39"/>
<sequence length="275" mass="28874">MGVMSPAAAGGAQQAAWRKAAICGALLLAVFYMLSPPSGAGAASGSSSRLYRLAGGGGGGAGGACGRGKGALPLPALPKRSDLAKVLEGRGFKVGAELGVQRGIFAADMMRNWPSCEKYYLVDIWMQQTNYSDGANVGNNVQERIYEEAKARVADFGDVPSFLRMFTSKATAFIADESLDFVYVDARHDYCGAKEDMELYWPKLRPGGIMAGHDFVTAETVSRWTNGTQDWSLCADGTVHPGAVRGAAEEFAAAKGVTITVTGDGPPSFAVVKPC</sequence>
<dbReference type="OrthoDB" id="186626at2759"/>
<evidence type="ECO:0000313" key="2">
    <source>
        <dbReference type="Proteomes" id="UP000247498"/>
    </source>
</evidence>
<comment type="caution">
    <text evidence="1">The sequence shown here is derived from an EMBL/GenBank/DDBJ whole genome shotgun (WGS) entry which is preliminary data.</text>
</comment>
<dbReference type="InterPro" id="IPR029063">
    <property type="entry name" value="SAM-dependent_MTases_sf"/>
</dbReference>
<proteinExistence type="predicted"/>
<dbReference type="PANTHER" id="PTHR37909:SF1">
    <property type="entry name" value="S-ADENOSYL-L-METHIONINE-DEPENDENT METHYLTRANSFERASES SUPERFAMILY PROTEIN"/>
    <property type="match status" value="1"/>
</dbReference>
<dbReference type="STRING" id="307507.A0A2V0NX39"/>
<dbReference type="Pfam" id="PF13578">
    <property type="entry name" value="Methyltransf_24"/>
    <property type="match status" value="1"/>
</dbReference>
<reference evidence="1 2" key="1">
    <citation type="journal article" date="2018" name="Sci. Rep.">
        <title>Raphidocelis subcapitata (=Pseudokirchneriella subcapitata) provides an insight into genome evolution and environmental adaptations in the Sphaeropleales.</title>
        <authorList>
            <person name="Suzuki S."/>
            <person name="Yamaguchi H."/>
            <person name="Nakajima N."/>
            <person name="Kawachi M."/>
        </authorList>
    </citation>
    <scope>NUCLEOTIDE SEQUENCE [LARGE SCALE GENOMIC DNA]</scope>
    <source>
        <strain evidence="1 2">NIES-35</strain>
    </source>
</reference>
<accession>A0A2V0NX39</accession>
<gene>
    <name evidence="1" type="ORF">Rsub_05290</name>
</gene>
<evidence type="ECO:0000313" key="1">
    <source>
        <dbReference type="EMBL" id="GBF92208.1"/>
    </source>
</evidence>
<keyword evidence="2" id="KW-1185">Reference proteome</keyword>